<evidence type="ECO:0000313" key="11">
    <source>
        <dbReference type="EMBL" id="CBY39204.1"/>
    </source>
</evidence>
<evidence type="ECO:0000256" key="1">
    <source>
        <dbReference type="ARBA" id="ARBA00004123"/>
    </source>
</evidence>
<keyword evidence="5" id="KW-0862">Zinc</keyword>
<dbReference type="PROSITE" id="PS00028">
    <property type="entry name" value="ZINC_FINGER_C2H2_1"/>
    <property type="match status" value="3"/>
</dbReference>
<dbReference type="SMART" id="SM00355">
    <property type="entry name" value="ZnF_C2H2"/>
    <property type="match status" value="4"/>
</dbReference>
<dbReference type="Proteomes" id="UP000001307">
    <property type="component" value="Unassembled WGS sequence"/>
</dbReference>
<dbReference type="InterPro" id="IPR036236">
    <property type="entry name" value="Znf_C2H2_sf"/>
</dbReference>
<evidence type="ECO:0000313" key="12">
    <source>
        <dbReference type="Proteomes" id="UP000001307"/>
    </source>
</evidence>
<dbReference type="GO" id="GO:0000978">
    <property type="term" value="F:RNA polymerase II cis-regulatory region sequence-specific DNA binding"/>
    <property type="evidence" value="ECO:0007669"/>
    <property type="project" value="TreeGrafter"/>
</dbReference>
<feature type="domain" description="C2H2-type" evidence="9">
    <location>
        <begin position="231"/>
        <end position="259"/>
    </location>
</feature>
<keyword evidence="4 7" id="KW-0863">Zinc-finger</keyword>
<keyword evidence="6" id="KW-0539">Nucleus</keyword>
<dbReference type="Pfam" id="PF13465">
    <property type="entry name" value="zf-H2C2_2"/>
    <property type="match status" value="1"/>
</dbReference>
<feature type="region of interest" description="Disordered" evidence="8">
    <location>
        <begin position="55"/>
        <end position="80"/>
    </location>
</feature>
<sequence length="322" mass="36165">MERGHLMLNRSIFSLYPNLAAQLAVSPPLLQNWGVGGPLPQFQPQLPARDIKLERDSCGGSSASNASDTNGSGDEIDVDTVDNASNSTRFSANSLKFSIGNLLKEEAPKISKPTNFWSPVQQIIPNANFSSIFQHQQHNHNHSQHALNERQHVHSACFSKIKQEETAVQTKLANFSCDLCGKTFKHVRMLNRHRRNHLPFKKYKCNFCGKGFNDSFDLKRHVRTHTGVKPYKCTQCDKSFTQRCSLESHQDKIHGMKPSLAYKQRRDKIYVCEDCGYSTGDVREHYAHARSCTHLQKSTGSSSATSLIDAPEAMPMKITSAF</sequence>
<evidence type="ECO:0000256" key="7">
    <source>
        <dbReference type="PROSITE-ProRule" id="PRU00042"/>
    </source>
</evidence>
<feature type="compositionally biased region" description="Polar residues" evidence="8">
    <location>
        <begin position="59"/>
        <end position="72"/>
    </location>
</feature>
<dbReference type="AlphaFoldDB" id="E4X1V0"/>
<keyword evidence="3" id="KW-0677">Repeat</keyword>
<dbReference type="Proteomes" id="UP000011014">
    <property type="component" value="Unassembled WGS sequence"/>
</dbReference>
<dbReference type="EMBL" id="FN655462">
    <property type="protein sequence ID" value="CBY39204.1"/>
    <property type="molecule type" value="Genomic_DNA"/>
</dbReference>
<evidence type="ECO:0000256" key="6">
    <source>
        <dbReference type="ARBA" id="ARBA00023242"/>
    </source>
</evidence>
<dbReference type="FunFam" id="3.30.160.60:FF:000112">
    <property type="entry name" value="Mds1 and evi1 complex locus protein"/>
    <property type="match status" value="1"/>
</dbReference>
<proteinExistence type="predicted"/>
<dbReference type="InterPro" id="IPR027756">
    <property type="entry name" value="Ovo-like"/>
</dbReference>
<dbReference type="Gene3D" id="3.30.160.60">
    <property type="entry name" value="Classic Zinc Finger"/>
    <property type="match status" value="3"/>
</dbReference>
<accession>E4X1V0</accession>
<dbReference type="EMBL" id="FN653021">
    <property type="protein sequence ID" value="CBY23417.1"/>
    <property type="molecule type" value="Genomic_DNA"/>
</dbReference>
<dbReference type="InParanoid" id="E4X1V0"/>
<organism evidence="10">
    <name type="scientific">Oikopleura dioica</name>
    <name type="common">Tunicate</name>
    <dbReference type="NCBI Taxonomy" id="34765"/>
    <lineage>
        <taxon>Eukaryota</taxon>
        <taxon>Metazoa</taxon>
        <taxon>Chordata</taxon>
        <taxon>Tunicata</taxon>
        <taxon>Appendicularia</taxon>
        <taxon>Copelata</taxon>
        <taxon>Oikopleuridae</taxon>
        <taxon>Oikopleura</taxon>
    </lineage>
</organism>
<dbReference type="InterPro" id="IPR013087">
    <property type="entry name" value="Znf_C2H2_type"/>
</dbReference>
<dbReference type="GO" id="GO:0005634">
    <property type="term" value="C:nucleus"/>
    <property type="evidence" value="ECO:0007669"/>
    <property type="project" value="UniProtKB-SubCell"/>
</dbReference>
<dbReference type="GO" id="GO:0008270">
    <property type="term" value="F:zinc ion binding"/>
    <property type="evidence" value="ECO:0007669"/>
    <property type="project" value="UniProtKB-KW"/>
</dbReference>
<dbReference type="PANTHER" id="PTHR10032:SF271">
    <property type="entry name" value="RH12261P-RELATED"/>
    <property type="match status" value="1"/>
</dbReference>
<protein>
    <recommendedName>
        <fullName evidence="9">C2H2-type domain-containing protein</fullName>
    </recommendedName>
</protein>
<evidence type="ECO:0000256" key="2">
    <source>
        <dbReference type="ARBA" id="ARBA00022723"/>
    </source>
</evidence>
<dbReference type="SUPFAM" id="SSF57667">
    <property type="entry name" value="beta-beta-alpha zinc fingers"/>
    <property type="match status" value="2"/>
</dbReference>
<dbReference type="FunFam" id="3.30.160.60:FF:000452">
    <property type="entry name" value="Transcription factor Ovo-like 2"/>
    <property type="match status" value="1"/>
</dbReference>
<dbReference type="Pfam" id="PF00096">
    <property type="entry name" value="zf-C2H2"/>
    <property type="match status" value="1"/>
</dbReference>
<keyword evidence="12" id="KW-1185">Reference proteome</keyword>
<reference evidence="10" key="1">
    <citation type="journal article" date="2010" name="Science">
        <title>Plasticity of animal genome architecture unmasked by rapid evolution of a pelagic tunicate.</title>
        <authorList>
            <person name="Denoeud F."/>
            <person name="Henriet S."/>
            <person name="Mungpakdee S."/>
            <person name="Aury J.M."/>
            <person name="Da Silva C."/>
            <person name="Brinkmann H."/>
            <person name="Mikhaleva J."/>
            <person name="Olsen L.C."/>
            <person name="Jubin C."/>
            <person name="Canestro C."/>
            <person name="Bouquet J.M."/>
            <person name="Danks G."/>
            <person name="Poulain J."/>
            <person name="Campsteijn C."/>
            <person name="Adamski M."/>
            <person name="Cross I."/>
            <person name="Yadetie F."/>
            <person name="Muffato M."/>
            <person name="Louis A."/>
            <person name="Butcher S."/>
            <person name="Tsagkogeorga G."/>
            <person name="Konrad A."/>
            <person name="Singh S."/>
            <person name="Jensen M.F."/>
            <person name="Cong E.H."/>
            <person name="Eikeseth-Otteraa H."/>
            <person name="Noel B."/>
            <person name="Anthouard V."/>
            <person name="Porcel B.M."/>
            <person name="Kachouri-Lafond R."/>
            <person name="Nishino A."/>
            <person name="Ugolini M."/>
            <person name="Chourrout P."/>
            <person name="Nishida H."/>
            <person name="Aasland R."/>
            <person name="Huzurbazar S."/>
            <person name="Westhof E."/>
            <person name="Delsuc F."/>
            <person name="Lehrach H."/>
            <person name="Reinhardt R."/>
            <person name="Weissenbach J."/>
            <person name="Roy S.W."/>
            <person name="Artiguenave F."/>
            <person name="Postlethwait J.H."/>
            <person name="Manak J.R."/>
            <person name="Thompson E.M."/>
            <person name="Jaillon O."/>
            <person name="Du Pasquier L."/>
            <person name="Boudinot P."/>
            <person name="Liberles D.A."/>
            <person name="Volff J.N."/>
            <person name="Philippe H."/>
            <person name="Lenhard B."/>
            <person name="Roest Crollius H."/>
            <person name="Wincker P."/>
            <person name="Chourrout D."/>
        </authorList>
    </citation>
    <scope>NUCLEOTIDE SEQUENCE [LARGE SCALE GENOMIC DNA]</scope>
</reference>
<dbReference type="GO" id="GO:0009913">
    <property type="term" value="P:epidermal cell differentiation"/>
    <property type="evidence" value="ECO:0007669"/>
    <property type="project" value="TreeGrafter"/>
</dbReference>
<dbReference type="PROSITE" id="PS50157">
    <property type="entry name" value="ZINC_FINGER_C2H2_2"/>
    <property type="match status" value="3"/>
</dbReference>
<evidence type="ECO:0000256" key="5">
    <source>
        <dbReference type="ARBA" id="ARBA00022833"/>
    </source>
</evidence>
<evidence type="ECO:0000256" key="3">
    <source>
        <dbReference type="ARBA" id="ARBA00022737"/>
    </source>
</evidence>
<dbReference type="GO" id="GO:0000981">
    <property type="term" value="F:DNA-binding transcription factor activity, RNA polymerase II-specific"/>
    <property type="evidence" value="ECO:0007669"/>
    <property type="project" value="TreeGrafter"/>
</dbReference>
<dbReference type="OrthoDB" id="6508643at2759"/>
<gene>
    <name evidence="10" type="ORF">GSOID_T00015854001</name>
    <name evidence="11" type="ORF">GSOID_T00019754001</name>
</gene>
<evidence type="ECO:0000313" key="10">
    <source>
        <dbReference type="EMBL" id="CBY23417.1"/>
    </source>
</evidence>
<feature type="domain" description="C2H2-type" evidence="9">
    <location>
        <begin position="175"/>
        <end position="202"/>
    </location>
</feature>
<evidence type="ECO:0000256" key="8">
    <source>
        <dbReference type="SAM" id="MobiDB-lite"/>
    </source>
</evidence>
<keyword evidence="2" id="KW-0479">Metal-binding</keyword>
<name>E4X1V0_OIKDI</name>
<evidence type="ECO:0000256" key="4">
    <source>
        <dbReference type="ARBA" id="ARBA00022771"/>
    </source>
</evidence>
<comment type="subcellular location">
    <subcellularLocation>
        <location evidence="1">Nucleus</location>
    </subcellularLocation>
</comment>
<dbReference type="PANTHER" id="PTHR10032">
    <property type="entry name" value="ZINC FINGER PROTEIN WITH KRAB AND SCAN DOMAINS"/>
    <property type="match status" value="1"/>
</dbReference>
<feature type="domain" description="C2H2-type" evidence="9">
    <location>
        <begin position="203"/>
        <end position="230"/>
    </location>
</feature>
<evidence type="ECO:0000259" key="9">
    <source>
        <dbReference type="PROSITE" id="PS50157"/>
    </source>
</evidence>